<comment type="caution">
    <text evidence="2">The sequence shown here is derived from an EMBL/GenBank/DDBJ whole genome shotgun (WGS) entry which is preliminary data.</text>
</comment>
<evidence type="ECO:0000313" key="2">
    <source>
        <dbReference type="EMBL" id="MCM4084568.1"/>
    </source>
</evidence>
<reference evidence="2 3" key="1">
    <citation type="submission" date="2022-06" db="EMBL/GenBank/DDBJ databases">
        <title>Actinoplanes abujensis sp. nov., isolated from Nigerian arid soil.</title>
        <authorList>
            <person name="Ding P."/>
        </authorList>
    </citation>
    <scope>NUCLEOTIDE SEQUENCE [LARGE SCALE GENOMIC DNA]</scope>
    <source>
        <strain evidence="3">TRM88002</strain>
    </source>
</reference>
<dbReference type="Proteomes" id="UP001523216">
    <property type="component" value="Unassembled WGS sequence"/>
</dbReference>
<feature type="region of interest" description="Disordered" evidence="1">
    <location>
        <begin position="103"/>
        <end position="147"/>
    </location>
</feature>
<feature type="compositionally biased region" description="Basic residues" evidence="1">
    <location>
        <begin position="119"/>
        <end position="130"/>
    </location>
</feature>
<keyword evidence="3" id="KW-1185">Reference proteome</keyword>
<gene>
    <name evidence="2" type="ORF">LXN57_44255</name>
</gene>
<dbReference type="RefSeq" id="WP_251804314.1">
    <property type="nucleotide sequence ID" value="NZ_JAMQOL010000079.1"/>
</dbReference>
<sequence length="147" mass="16160">MLADVDHVNQQVADYGGSEFEDKVERNRLLGREAISRPGESTRFAKAWLLASPAEAIRTEPVIALVEQLLDSLIVRMPAVAYDCLQQAVQVLNVFAREDDTTVGIAGRQIPPPSNPSTPHRRTGLSRRHRQDGPVPAADKQPLTMSP</sequence>
<protein>
    <submittedName>
        <fullName evidence="2">Uncharacterized protein</fullName>
    </submittedName>
</protein>
<organism evidence="2 3">
    <name type="scientific">Paractinoplanes hotanensis</name>
    <dbReference type="NCBI Taxonomy" id="2906497"/>
    <lineage>
        <taxon>Bacteria</taxon>
        <taxon>Bacillati</taxon>
        <taxon>Actinomycetota</taxon>
        <taxon>Actinomycetes</taxon>
        <taxon>Micromonosporales</taxon>
        <taxon>Micromonosporaceae</taxon>
        <taxon>Paractinoplanes</taxon>
    </lineage>
</organism>
<dbReference type="EMBL" id="JAMQOL010000079">
    <property type="protein sequence ID" value="MCM4084568.1"/>
    <property type="molecule type" value="Genomic_DNA"/>
</dbReference>
<evidence type="ECO:0000313" key="3">
    <source>
        <dbReference type="Proteomes" id="UP001523216"/>
    </source>
</evidence>
<proteinExistence type="predicted"/>
<evidence type="ECO:0000256" key="1">
    <source>
        <dbReference type="SAM" id="MobiDB-lite"/>
    </source>
</evidence>
<accession>A0ABT0YEU2</accession>
<name>A0ABT0YEU2_9ACTN</name>